<protein>
    <submittedName>
        <fullName evidence="9">PVRL1</fullName>
    </submittedName>
</protein>
<dbReference type="PANTHER" id="PTHR11640">
    <property type="entry name" value="NEPHRIN"/>
    <property type="match status" value="1"/>
</dbReference>
<keyword evidence="2 6" id="KW-0472">Membrane</keyword>
<evidence type="ECO:0000256" key="4">
    <source>
        <dbReference type="ARBA" id="ARBA00023180"/>
    </source>
</evidence>
<dbReference type="PROSITE" id="PS50835">
    <property type="entry name" value="IG_LIKE"/>
    <property type="match status" value="4"/>
</dbReference>
<dbReference type="InterPro" id="IPR036179">
    <property type="entry name" value="Ig-like_dom_sf"/>
</dbReference>
<keyword evidence="6" id="KW-0812">Transmembrane</keyword>
<evidence type="ECO:0000256" key="1">
    <source>
        <dbReference type="ARBA" id="ARBA00004479"/>
    </source>
</evidence>
<dbReference type="InterPro" id="IPR013106">
    <property type="entry name" value="Ig_V-set"/>
</dbReference>
<dbReference type="InterPro" id="IPR051275">
    <property type="entry name" value="Cell_adhesion_signaling"/>
</dbReference>
<dbReference type="PROSITE" id="PS50853">
    <property type="entry name" value="FN3"/>
    <property type="match status" value="1"/>
</dbReference>
<evidence type="ECO:0000313" key="9">
    <source>
        <dbReference type="EMBL" id="CAC5411484.1"/>
    </source>
</evidence>
<evidence type="ECO:0000256" key="5">
    <source>
        <dbReference type="ARBA" id="ARBA00023319"/>
    </source>
</evidence>
<sequence length="856" mass="96607">MFSAGIKNNSTVYVLEGATAILECNVPPNVKSTWDKDNSNSSKRYVIPYADGREINKNLPNLNNLAIVGEISEGNYNLQIQNVSSSDEGVYICSHLSIDSGAQESNVTLQVKVKPTDIKIIHSINGIVHGEEGKSLNLTCTVKSGIPPEEIITWYNMSSLINTGGPGMLSVLITPSRNDHRTQYNCNVTSDSLHQPLQKNITLDIRYKPSVTINNPNPIVVTENNNLTISCSSDGNPSVKDMHIENGTRHVLNRCNKFECSVAVLKIKREEAGFFTCVARNIIGMGEDVVKITVQYPPSVIITLAQEESVLHCIPDGNPSHYTFHFWEHRSNFGQTIRMLGNNQDLQLQRSDQMYQMNGIYVCRVENGVKDINGSTIQVAETHVQYTDRPIIVARNAVTQYGRFGFPVNIKVHVYSFPEITDVTVNILKHGKSRAIKNKYISIANSTLTDTIFNKEVQINGYTIILQGYNLSKHDFTSYEFRIINKIGEAVHLVKLSAADFPEKPKIIKVVADMESLTVYWNSTFNGGKQQQFILEYKTVDTTEWNKSLPINDTSVDCCHHVLQHLEANTNYMIRIVANNEIGSSNFSNIHIVKTLAYYILFPVTPDHISMISHLSWIIVGIVIVVSAFIIAISLCLNKGFVCKTQFLRNSYVQDREHRGEMSVENFIYQSQERSLESRLQHTDPDNHRSTDQHLTTALLQGRNETPYQNHCTLNSTYNQACFEVENSIYQSQTSNALDRMQHCLRTCKHSSQETRLSNRLSNINGMNGQFSERIFNRGHEQDNEALHYVEVVFDPLNHTNEAHIHGINDRTIYADIDTGAVGMPLEESDEENNEDDDDDFMYIDGIIDYTKKSSD</sequence>
<feature type="domain" description="Ig-like" evidence="7">
    <location>
        <begin position="209"/>
        <end position="293"/>
    </location>
</feature>
<dbReference type="InterPro" id="IPR003598">
    <property type="entry name" value="Ig_sub2"/>
</dbReference>
<feature type="domain" description="Fibronectin type-III" evidence="8">
    <location>
        <begin position="501"/>
        <end position="598"/>
    </location>
</feature>
<comment type="subcellular location">
    <subcellularLocation>
        <location evidence="1">Membrane</location>
        <topology evidence="1">Single-pass type I membrane protein</topology>
    </subcellularLocation>
</comment>
<accession>A0A6J8DW15</accession>
<feature type="domain" description="Ig-like" evidence="7">
    <location>
        <begin position="298"/>
        <end position="380"/>
    </location>
</feature>
<dbReference type="Pfam" id="PF13895">
    <property type="entry name" value="Ig_2"/>
    <property type="match status" value="1"/>
</dbReference>
<dbReference type="SMART" id="SM00408">
    <property type="entry name" value="IGc2"/>
    <property type="match status" value="3"/>
</dbReference>
<dbReference type="Gene3D" id="2.60.40.10">
    <property type="entry name" value="Immunoglobulins"/>
    <property type="match status" value="4"/>
</dbReference>
<keyword evidence="10" id="KW-1185">Reference proteome</keyword>
<evidence type="ECO:0000256" key="3">
    <source>
        <dbReference type="ARBA" id="ARBA00023157"/>
    </source>
</evidence>
<keyword evidence="3" id="KW-1015">Disulfide bond</keyword>
<dbReference type="PANTHER" id="PTHR11640:SF31">
    <property type="entry name" value="IRREGULAR CHIASM C-ROUGHEST PROTEIN-RELATED"/>
    <property type="match status" value="1"/>
</dbReference>
<dbReference type="Proteomes" id="UP000507470">
    <property type="component" value="Unassembled WGS sequence"/>
</dbReference>
<evidence type="ECO:0000313" key="10">
    <source>
        <dbReference type="Proteomes" id="UP000507470"/>
    </source>
</evidence>
<dbReference type="SUPFAM" id="SSF48726">
    <property type="entry name" value="Immunoglobulin"/>
    <property type="match status" value="4"/>
</dbReference>
<keyword evidence="4" id="KW-0325">Glycoprotein</keyword>
<proteinExistence type="predicted"/>
<gene>
    <name evidence="9" type="ORF">MCOR_44570</name>
</gene>
<name>A0A6J8DW15_MYTCO</name>
<reference evidence="9 10" key="1">
    <citation type="submission" date="2020-06" db="EMBL/GenBank/DDBJ databases">
        <authorList>
            <person name="Li R."/>
            <person name="Bekaert M."/>
        </authorList>
    </citation>
    <scope>NUCLEOTIDE SEQUENCE [LARGE SCALE GENOMIC DNA]</scope>
    <source>
        <strain evidence="10">wild</strain>
    </source>
</reference>
<dbReference type="EMBL" id="CACVKT020007864">
    <property type="protein sequence ID" value="CAC5411484.1"/>
    <property type="molecule type" value="Genomic_DNA"/>
</dbReference>
<dbReference type="AlphaFoldDB" id="A0A6J8DW15"/>
<keyword evidence="5" id="KW-0393">Immunoglobulin domain</keyword>
<dbReference type="GO" id="GO:0050839">
    <property type="term" value="F:cell adhesion molecule binding"/>
    <property type="evidence" value="ECO:0007669"/>
    <property type="project" value="TreeGrafter"/>
</dbReference>
<evidence type="ECO:0000259" key="7">
    <source>
        <dbReference type="PROSITE" id="PS50835"/>
    </source>
</evidence>
<evidence type="ECO:0000256" key="2">
    <source>
        <dbReference type="ARBA" id="ARBA00023136"/>
    </source>
</evidence>
<dbReference type="SUPFAM" id="SSF49265">
    <property type="entry name" value="Fibronectin type III"/>
    <property type="match status" value="1"/>
</dbReference>
<dbReference type="CDD" id="cd00063">
    <property type="entry name" value="FN3"/>
    <property type="match status" value="1"/>
</dbReference>
<feature type="transmembrane region" description="Helical" evidence="6">
    <location>
        <begin position="615"/>
        <end position="637"/>
    </location>
</feature>
<dbReference type="GO" id="GO:0098609">
    <property type="term" value="P:cell-cell adhesion"/>
    <property type="evidence" value="ECO:0007669"/>
    <property type="project" value="TreeGrafter"/>
</dbReference>
<organism evidence="9 10">
    <name type="scientific">Mytilus coruscus</name>
    <name type="common">Sea mussel</name>
    <dbReference type="NCBI Taxonomy" id="42192"/>
    <lineage>
        <taxon>Eukaryota</taxon>
        <taxon>Metazoa</taxon>
        <taxon>Spiralia</taxon>
        <taxon>Lophotrochozoa</taxon>
        <taxon>Mollusca</taxon>
        <taxon>Bivalvia</taxon>
        <taxon>Autobranchia</taxon>
        <taxon>Pteriomorphia</taxon>
        <taxon>Mytilida</taxon>
        <taxon>Mytiloidea</taxon>
        <taxon>Mytilidae</taxon>
        <taxon>Mytilinae</taxon>
        <taxon>Mytilus</taxon>
    </lineage>
</organism>
<evidence type="ECO:0000256" key="6">
    <source>
        <dbReference type="SAM" id="Phobius"/>
    </source>
</evidence>
<dbReference type="InterPro" id="IPR007110">
    <property type="entry name" value="Ig-like_dom"/>
</dbReference>
<dbReference type="InterPro" id="IPR036116">
    <property type="entry name" value="FN3_sf"/>
</dbReference>
<evidence type="ECO:0000259" key="8">
    <source>
        <dbReference type="PROSITE" id="PS50853"/>
    </source>
</evidence>
<dbReference type="GO" id="GO:0005886">
    <property type="term" value="C:plasma membrane"/>
    <property type="evidence" value="ECO:0007669"/>
    <property type="project" value="TreeGrafter"/>
</dbReference>
<dbReference type="Pfam" id="PF07686">
    <property type="entry name" value="V-set"/>
    <property type="match status" value="1"/>
</dbReference>
<dbReference type="InterPro" id="IPR013783">
    <property type="entry name" value="Ig-like_fold"/>
</dbReference>
<dbReference type="InterPro" id="IPR003599">
    <property type="entry name" value="Ig_sub"/>
</dbReference>
<dbReference type="GO" id="GO:0005911">
    <property type="term" value="C:cell-cell junction"/>
    <property type="evidence" value="ECO:0007669"/>
    <property type="project" value="TreeGrafter"/>
</dbReference>
<dbReference type="OrthoDB" id="6115439at2759"/>
<feature type="domain" description="Ig-like" evidence="7">
    <location>
        <begin position="1"/>
        <end position="110"/>
    </location>
</feature>
<keyword evidence="6" id="KW-1133">Transmembrane helix</keyword>
<dbReference type="InterPro" id="IPR003961">
    <property type="entry name" value="FN3_dom"/>
</dbReference>
<dbReference type="SMART" id="SM00409">
    <property type="entry name" value="IG"/>
    <property type="match status" value="4"/>
</dbReference>
<dbReference type="Pfam" id="PF00041">
    <property type="entry name" value="fn3"/>
    <property type="match status" value="1"/>
</dbReference>
<feature type="domain" description="Ig-like" evidence="7">
    <location>
        <begin position="115"/>
        <end position="202"/>
    </location>
</feature>
<dbReference type="SMART" id="SM00060">
    <property type="entry name" value="FN3"/>
    <property type="match status" value="1"/>
</dbReference>